<evidence type="ECO:0008006" key="3">
    <source>
        <dbReference type="Google" id="ProtNLM"/>
    </source>
</evidence>
<accession>A0A8J3QJI6</accession>
<keyword evidence="2" id="KW-1185">Reference proteome</keyword>
<dbReference type="InterPro" id="IPR027417">
    <property type="entry name" value="P-loop_NTPase"/>
</dbReference>
<dbReference type="EMBL" id="BONY01000110">
    <property type="protein sequence ID" value="GIH10879.1"/>
    <property type="molecule type" value="Genomic_DNA"/>
</dbReference>
<name>A0A8J3QJI6_9ACTN</name>
<organism evidence="1 2">
    <name type="scientific">Rhizocola hellebori</name>
    <dbReference type="NCBI Taxonomy" id="1392758"/>
    <lineage>
        <taxon>Bacteria</taxon>
        <taxon>Bacillati</taxon>
        <taxon>Actinomycetota</taxon>
        <taxon>Actinomycetes</taxon>
        <taxon>Micromonosporales</taxon>
        <taxon>Micromonosporaceae</taxon>
        <taxon>Rhizocola</taxon>
    </lineage>
</organism>
<dbReference type="AlphaFoldDB" id="A0A8J3QJI6"/>
<dbReference type="Gene3D" id="3.40.50.300">
    <property type="entry name" value="P-loop containing nucleotide triphosphate hydrolases"/>
    <property type="match status" value="1"/>
</dbReference>
<sequence length="346" mass="38067">MVWASTEAVIINPDGSEQPLVPRTAQEDHTQFAARSMRAVRVCPGPGDRHYVPYQYGDYGEPIIIGLIGESTVGKTLLLTAMLGRLQNAPWLDSIGVQMRPLDAALHQRFAATHLEPFLKRRAVLDATPLHQSSVEFTYATTLHHRDGRPPVAIAFFDVSGDRLRDPGPHNAFLSAVNALIFVVDSTTIRSAGEQGRAETGDSTFELVIDQLNRKYQYLDQQFPDPFIPIPAAIVVGKADRLTYDRDEPTKRWFGVGDDDLELSTISEESADVYAFLASRGGGAYLKPALRLAPVTLHYASATNCQSADGFFPSRSFRQRRVLKPLLSLLVMKGVLDAGQLGQLHG</sequence>
<evidence type="ECO:0000313" key="2">
    <source>
        <dbReference type="Proteomes" id="UP000612899"/>
    </source>
</evidence>
<comment type="caution">
    <text evidence="1">The sequence shown here is derived from an EMBL/GenBank/DDBJ whole genome shotgun (WGS) entry which is preliminary data.</text>
</comment>
<dbReference type="SUPFAM" id="SSF52540">
    <property type="entry name" value="P-loop containing nucleoside triphosphate hydrolases"/>
    <property type="match status" value="1"/>
</dbReference>
<protein>
    <recommendedName>
        <fullName evidence="3">AAA+ ATPase domain-containing protein</fullName>
    </recommendedName>
</protein>
<reference evidence="1" key="1">
    <citation type="submission" date="2021-01" db="EMBL/GenBank/DDBJ databases">
        <title>Whole genome shotgun sequence of Rhizocola hellebori NBRC 109834.</title>
        <authorList>
            <person name="Komaki H."/>
            <person name="Tamura T."/>
        </authorList>
    </citation>
    <scope>NUCLEOTIDE SEQUENCE</scope>
    <source>
        <strain evidence="1">NBRC 109834</strain>
    </source>
</reference>
<dbReference type="Proteomes" id="UP000612899">
    <property type="component" value="Unassembled WGS sequence"/>
</dbReference>
<evidence type="ECO:0000313" key="1">
    <source>
        <dbReference type="EMBL" id="GIH10879.1"/>
    </source>
</evidence>
<gene>
    <name evidence="1" type="ORF">Rhe02_89460</name>
</gene>
<proteinExistence type="predicted"/>